<keyword evidence="5" id="KW-1185">Reference proteome</keyword>
<dbReference type="InParanoid" id="A0A409XJE1"/>
<feature type="signal peptide" evidence="3">
    <location>
        <begin position="1"/>
        <end position="23"/>
    </location>
</feature>
<keyword evidence="2" id="KW-1133">Transmembrane helix</keyword>
<dbReference type="OrthoDB" id="2564904at2759"/>
<evidence type="ECO:0000256" key="2">
    <source>
        <dbReference type="SAM" id="Phobius"/>
    </source>
</evidence>
<dbReference type="EMBL" id="NHYD01001521">
    <property type="protein sequence ID" value="PPQ90875.1"/>
    <property type="molecule type" value="Genomic_DNA"/>
</dbReference>
<protein>
    <submittedName>
        <fullName evidence="4">Uncharacterized protein</fullName>
    </submittedName>
</protein>
<gene>
    <name evidence="4" type="ORF">CVT25_007345</name>
</gene>
<keyword evidence="2" id="KW-0472">Membrane</keyword>
<dbReference type="AlphaFoldDB" id="A0A409XJE1"/>
<proteinExistence type="predicted"/>
<dbReference type="STRING" id="93625.A0A409XJE1"/>
<accession>A0A409XJE1</accession>
<feature type="chain" id="PRO_5019432395" evidence="3">
    <location>
        <begin position="24"/>
        <end position="378"/>
    </location>
</feature>
<feature type="compositionally biased region" description="Low complexity" evidence="1">
    <location>
        <begin position="293"/>
        <end position="324"/>
    </location>
</feature>
<keyword evidence="3" id="KW-0732">Signal</keyword>
<organism evidence="4 5">
    <name type="scientific">Psilocybe cyanescens</name>
    <dbReference type="NCBI Taxonomy" id="93625"/>
    <lineage>
        <taxon>Eukaryota</taxon>
        <taxon>Fungi</taxon>
        <taxon>Dikarya</taxon>
        <taxon>Basidiomycota</taxon>
        <taxon>Agaricomycotina</taxon>
        <taxon>Agaricomycetes</taxon>
        <taxon>Agaricomycetidae</taxon>
        <taxon>Agaricales</taxon>
        <taxon>Agaricineae</taxon>
        <taxon>Strophariaceae</taxon>
        <taxon>Psilocybe</taxon>
    </lineage>
</organism>
<sequence length="378" mass="38905">MLNPTTLAAFLATTLPLLGLASANDFPQGVLGTGTMGVTNPPKPTLGTAINQNSMARLLSVNSIDDFCLFAPPTLQPIANSETIEVAWCTKPRNNARLIPDGTLTGVSFLKTDFYVQVIGYGDLTKMNIPAGDFGGELDPHGAYGTGNPIGGNVTSNITGDDENFAEWMGNGQFCLRVCTNANSTYDAAHMCWHELDEVGCGFVMPGNYNVNGTFETCDADVAYPPGWYPTATVNGTPVFSTFAQRYTGTLANGGAYTIGDLTTPTGAYSTPKSSNCVKTSSISNGVNLAAGATAAPTSSGGNSSGTGASTPTSTATKTANTTGNMGKSTSDPGTSSTSAPNTSKSSAARSGNINAQTYPMILFWSVLAGFGAVVLLH</sequence>
<feature type="transmembrane region" description="Helical" evidence="2">
    <location>
        <begin position="359"/>
        <end position="377"/>
    </location>
</feature>
<feature type="region of interest" description="Disordered" evidence="1">
    <location>
        <begin position="293"/>
        <end position="350"/>
    </location>
</feature>
<name>A0A409XJE1_PSICY</name>
<comment type="caution">
    <text evidence="4">The sequence shown here is derived from an EMBL/GenBank/DDBJ whole genome shotgun (WGS) entry which is preliminary data.</text>
</comment>
<feature type="compositionally biased region" description="Polar residues" evidence="1">
    <location>
        <begin position="325"/>
        <end position="334"/>
    </location>
</feature>
<feature type="compositionally biased region" description="Low complexity" evidence="1">
    <location>
        <begin position="335"/>
        <end position="349"/>
    </location>
</feature>
<dbReference type="Proteomes" id="UP000283269">
    <property type="component" value="Unassembled WGS sequence"/>
</dbReference>
<evidence type="ECO:0000256" key="1">
    <source>
        <dbReference type="SAM" id="MobiDB-lite"/>
    </source>
</evidence>
<reference evidence="4 5" key="1">
    <citation type="journal article" date="2018" name="Evol. Lett.">
        <title>Horizontal gene cluster transfer increased hallucinogenic mushroom diversity.</title>
        <authorList>
            <person name="Reynolds H.T."/>
            <person name="Vijayakumar V."/>
            <person name="Gluck-Thaler E."/>
            <person name="Korotkin H.B."/>
            <person name="Matheny P.B."/>
            <person name="Slot J.C."/>
        </authorList>
    </citation>
    <scope>NUCLEOTIDE SEQUENCE [LARGE SCALE GENOMIC DNA]</scope>
    <source>
        <strain evidence="4 5">2631</strain>
    </source>
</reference>
<keyword evidence="2" id="KW-0812">Transmembrane</keyword>
<evidence type="ECO:0000313" key="4">
    <source>
        <dbReference type="EMBL" id="PPQ90875.1"/>
    </source>
</evidence>
<evidence type="ECO:0000256" key="3">
    <source>
        <dbReference type="SAM" id="SignalP"/>
    </source>
</evidence>
<evidence type="ECO:0000313" key="5">
    <source>
        <dbReference type="Proteomes" id="UP000283269"/>
    </source>
</evidence>